<dbReference type="EnsemblMetazoa" id="AQUA011568-RA">
    <property type="protein sequence ID" value="AQUA011568-PA"/>
    <property type="gene ID" value="AQUA011568"/>
</dbReference>
<feature type="compositionally biased region" description="Basic and acidic residues" evidence="1">
    <location>
        <begin position="1"/>
        <end position="12"/>
    </location>
</feature>
<feature type="compositionally biased region" description="Low complexity" evidence="1">
    <location>
        <begin position="178"/>
        <end position="188"/>
    </location>
</feature>
<dbReference type="VEuPathDB" id="VectorBase:AQUA011568"/>
<evidence type="ECO:0000313" key="2">
    <source>
        <dbReference type="EnsemblMetazoa" id="AQUA011568-PA"/>
    </source>
</evidence>
<accession>A0A182XNW8</accession>
<feature type="compositionally biased region" description="Polar residues" evidence="1">
    <location>
        <begin position="168"/>
        <end position="177"/>
    </location>
</feature>
<protein>
    <submittedName>
        <fullName evidence="2">Uncharacterized protein</fullName>
    </submittedName>
</protein>
<proteinExistence type="predicted"/>
<dbReference type="STRING" id="34691.A0A182XNW8"/>
<feature type="region of interest" description="Disordered" evidence="1">
    <location>
        <begin position="1"/>
        <end position="49"/>
    </location>
</feature>
<name>A0A182XNW8_ANOQN</name>
<reference evidence="2" key="1">
    <citation type="submission" date="2020-05" db="UniProtKB">
        <authorList>
            <consortium name="EnsemblMetazoa"/>
        </authorList>
    </citation>
    <scope>IDENTIFICATION</scope>
    <source>
        <strain evidence="2">SANGQUA</strain>
    </source>
</reference>
<dbReference type="AlphaFoldDB" id="A0A182XNW8"/>
<organism evidence="2 3">
    <name type="scientific">Anopheles quadriannulatus</name>
    <name type="common">Mosquito</name>
    <dbReference type="NCBI Taxonomy" id="34691"/>
    <lineage>
        <taxon>Eukaryota</taxon>
        <taxon>Metazoa</taxon>
        <taxon>Ecdysozoa</taxon>
        <taxon>Arthropoda</taxon>
        <taxon>Hexapoda</taxon>
        <taxon>Insecta</taxon>
        <taxon>Pterygota</taxon>
        <taxon>Neoptera</taxon>
        <taxon>Endopterygota</taxon>
        <taxon>Diptera</taxon>
        <taxon>Nematocera</taxon>
        <taxon>Culicoidea</taxon>
        <taxon>Culicidae</taxon>
        <taxon>Anophelinae</taxon>
        <taxon>Anopheles</taxon>
    </lineage>
</organism>
<dbReference type="Proteomes" id="UP000076407">
    <property type="component" value="Unassembled WGS sequence"/>
</dbReference>
<keyword evidence="3" id="KW-1185">Reference proteome</keyword>
<evidence type="ECO:0000313" key="3">
    <source>
        <dbReference type="Proteomes" id="UP000076407"/>
    </source>
</evidence>
<sequence>MHKGATTDEPHGTSRQGHGRQSKAGVPIEKENIPFVDSDHEDDYFDDGGDRLATAISSRSTVDQEYDIMTESQENLARAYITGRNAAGPSLAERRMQEKLTVSIDTSSNDGDLIEEARDKATELKLIDERARGLRRNSISLPSLNVNELEVLRSAHECENGSKISVMESGSDSLSDGTTVTPETPTTPANLKPMLQFNDDSSSDEDDKPRSK</sequence>
<evidence type="ECO:0000256" key="1">
    <source>
        <dbReference type="SAM" id="MobiDB-lite"/>
    </source>
</evidence>
<feature type="region of interest" description="Disordered" evidence="1">
    <location>
        <begin position="159"/>
        <end position="212"/>
    </location>
</feature>